<keyword evidence="5" id="KW-0539">Nucleus</keyword>
<keyword evidence="4" id="KW-0508">mRNA splicing</keyword>
<dbReference type="InterPro" id="IPR050374">
    <property type="entry name" value="RRT5_SRSF_SR"/>
</dbReference>
<sequence>MASTYGKGQGAILPPIVNRILYVRNLPYKITAEELYDLFGKYGAIRQIRLGTEQKTRGSAYVVYEDIYDAKEACDNLQGFNVQGRYLVVLYHQASSRAKRLDLPKEEERIEQLRRKYNSRSNDEDEDSYLNQPE</sequence>
<name>A0A9W7Y2K3_9FUNG</name>
<evidence type="ECO:0000256" key="6">
    <source>
        <dbReference type="PROSITE-ProRule" id="PRU00176"/>
    </source>
</evidence>
<dbReference type="EMBL" id="JANBOJ010000051">
    <property type="protein sequence ID" value="KAJ1723831.1"/>
    <property type="molecule type" value="Genomic_DNA"/>
</dbReference>
<evidence type="ECO:0000313" key="9">
    <source>
        <dbReference type="EMBL" id="KAJ1723831.1"/>
    </source>
</evidence>
<feature type="domain" description="RRM" evidence="8">
    <location>
        <begin position="19"/>
        <end position="94"/>
    </location>
</feature>
<dbReference type="PANTHER" id="PTHR23003">
    <property type="entry name" value="RNA RECOGNITION MOTIF RRM DOMAIN CONTAINING PROTEIN"/>
    <property type="match status" value="1"/>
</dbReference>
<dbReference type="GO" id="GO:0003729">
    <property type="term" value="F:mRNA binding"/>
    <property type="evidence" value="ECO:0007669"/>
    <property type="project" value="TreeGrafter"/>
</dbReference>
<accession>A0A9W7Y2K3</accession>
<keyword evidence="10" id="KW-1185">Reference proteome</keyword>
<reference evidence="9" key="1">
    <citation type="submission" date="2022-07" db="EMBL/GenBank/DDBJ databases">
        <title>Phylogenomic reconstructions and comparative analyses of Kickxellomycotina fungi.</title>
        <authorList>
            <person name="Reynolds N.K."/>
            <person name="Stajich J.E."/>
            <person name="Barry K."/>
            <person name="Grigoriev I.V."/>
            <person name="Crous P."/>
            <person name="Smith M.E."/>
        </authorList>
    </citation>
    <scope>NUCLEOTIDE SEQUENCE</scope>
    <source>
        <strain evidence="9">NBRC 32514</strain>
    </source>
</reference>
<evidence type="ECO:0000256" key="4">
    <source>
        <dbReference type="ARBA" id="ARBA00023187"/>
    </source>
</evidence>
<evidence type="ECO:0000256" key="2">
    <source>
        <dbReference type="ARBA" id="ARBA00022664"/>
    </source>
</evidence>
<keyword evidence="3 6" id="KW-0694">RNA-binding</keyword>
<dbReference type="GO" id="GO:0006397">
    <property type="term" value="P:mRNA processing"/>
    <property type="evidence" value="ECO:0007669"/>
    <property type="project" value="UniProtKB-KW"/>
</dbReference>
<evidence type="ECO:0000256" key="1">
    <source>
        <dbReference type="ARBA" id="ARBA00004123"/>
    </source>
</evidence>
<dbReference type="OrthoDB" id="275748at2759"/>
<dbReference type="AlphaFoldDB" id="A0A9W7Y2K3"/>
<comment type="subcellular location">
    <subcellularLocation>
        <location evidence="1">Nucleus</location>
    </subcellularLocation>
</comment>
<dbReference type="Pfam" id="PF00076">
    <property type="entry name" value="RRM_1"/>
    <property type="match status" value="1"/>
</dbReference>
<dbReference type="GO" id="GO:0005737">
    <property type="term" value="C:cytoplasm"/>
    <property type="evidence" value="ECO:0007669"/>
    <property type="project" value="TreeGrafter"/>
</dbReference>
<proteinExistence type="predicted"/>
<evidence type="ECO:0000313" key="10">
    <source>
        <dbReference type="Proteomes" id="UP001149813"/>
    </source>
</evidence>
<comment type="caution">
    <text evidence="9">The sequence shown here is derived from an EMBL/GenBank/DDBJ whole genome shotgun (WGS) entry which is preliminary data.</text>
</comment>
<evidence type="ECO:0000256" key="5">
    <source>
        <dbReference type="ARBA" id="ARBA00023242"/>
    </source>
</evidence>
<dbReference type="InterPro" id="IPR012677">
    <property type="entry name" value="Nucleotide-bd_a/b_plait_sf"/>
</dbReference>
<feature type="region of interest" description="Disordered" evidence="7">
    <location>
        <begin position="114"/>
        <end position="134"/>
    </location>
</feature>
<protein>
    <submittedName>
        <fullName evidence="9">Splicing factor 3B subunit 6</fullName>
    </submittedName>
</protein>
<dbReference type="SMART" id="SM00360">
    <property type="entry name" value="RRM"/>
    <property type="match status" value="1"/>
</dbReference>
<dbReference type="Gene3D" id="3.30.70.330">
    <property type="match status" value="1"/>
</dbReference>
<keyword evidence="2" id="KW-0507">mRNA processing</keyword>
<dbReference type="SUPFAM" id="SSF54928">
    <property type="entry name" value="RNA-binding domain, RBD"/>
    <property type="match status" value="1"/>
</dbReference>
<dbReference type="GO" id="GO:0008380">
    <property type="term" value="P:RNA splicing"/>
    <property type="evidence" value="ECO:0007669"/>
    <property type="project" value="UniProtKB-KW"/>
</dbReference>
<dbReference type="PANTHER" id="PTHR23003:SF17">
    <property type="entry name" value="RNA-BINDING PROTEIN PIN4"/>
    <property type="match status" value="1"/>
</dbReference>
<dbReference type="InterPro" id="IPR034150">
    <property type="entry name" value="SF3B6_RRM"/>
</dbReference>
<gene>
    <name evidence="9" type="primary">SF3B6</name>
    <name evidence="9" type="ORF">LPJ53_001842</name>
</gene>
<dbReference type="GO" id="GO:0005634">
    <property type="term" value="C:nucleus"/>
    <property type="evidence" value="ECO:0007669"/>
    <property type="project" value="UniProtKB-SubCell"/>
</dbReference>
<dbReference type="PROSITE" id="PS50102">
    <property type="entry name" value="RRM"/>
    <property type="match status" value="1"/>
</dbReference>
<dbReference type="InterPro" id="IPR035979">
    <property type="entry name" value="RBD_domain_sf"/>
</dbReference>
<evidence type="ECO:0000256" key="3">
    <source>
        <dbReference type="ARBA" id="ARBA00022884"/>
    </source>
</evidence>
<dbReference type="CDD" id="cd12241">
    <property type="entry name" value="RRM_SF3B14"/>
    <property type="match status" value="1"/>
</dbReference>
<evidence type="ECO:0000256" key="7">
    <source>
        <dbReference type="SAM" id="MobiDB-lite"/>
    </source>
</evidence>
<dbReference type="Proteomes" id="UP001149813">
    <property type="component" value="Unassembled WGS sequence"/>
</dbReference>
<dbReference type="InterPro" id="IPR000504">
    <property type="entry name" value="RRM_dom"/>
</dbReference>
<evidence type="ECO:0000259" key="8">
    <source>
        <dbReference type="PROSITE" id="PS50102"/>
    </source>
</evidence>
<organism evidence="9 10">
    <name type="scientific">Coemansia erecta</name>
    <dbReference type="NCBI Taxonomy" id="147472"/>
    <lineage>
        <taxon>Eukaryota</taxon>
        <taxon>Fungi</taxon>
        <taxon>Fungi incertae sedis</taxon>
        <taxon>Zoopagomycota</taxon>
        <taxon>Kickxellomycotina</taxon>
        <taxon>Kickxellomycetes</taxon>
        <taxon>Kickxellales</taxon>
        <taxon>Kickxellaceae</taxon>
        <taxon>Coemansia</taxon>
    </lineage>
</organism>
<dbReference type="FunFam" id="3.30.70.330:FF:000604">
    <property type="entry name" value="Splicing factor 3B, subunit 6"/>
    <property type="match status" value="1"/>
</dbReference>